<dbReference type="FunFam" id="2.40.30.20:FF:000003">
    <property type="entry name" value="Riboflavin synthase, alpha subunit"/>
    <property type="match status" value="1"/>
</dbReference>
<sequence>MFTGIVEEMGSVKNIVYGSSSIKLSIECTTVIEGTVKGDSIAVNGICLTVTELGASWFTADVMPETMRKTGLEKLKPGGKVNLERALRLADRLGGHIVSGHIDGTGTITGLRKEDNAVLITITAPEHIMKYIVQKGSVALDGTSLTIAELASNTFTVSLIPLTRGFTILGTKSIGDRVNIECDIIGKYVEKMLKGETLETKPSKKDLSAEFLKEHGFM</sequence>
<feature type="domain" description="Lumazine-binding" evidence="12">
    <location>
        <begin position="1"/>
        <end position="96"/>
    </location>
</feature>
<dbReference type="NCBIfam" id="NF009566">
    <property type="entry name" value="PRK13020.1"/>
    <property type="match status" value="1"/>
</dbReference>
<dbReference type="AlphaFoldDB" id="B8I3K9"/>
<dbReference type="OrthoDB" id="9788537at2"/>
<dbReference type="FunFam" id="2.40.30.20:FF:000004">
    <property type="entry name" value="Riboflavin synthase, alpha subunit"/>
    <property type="match status" value="1"/>
</dbReference>
<organism evidence="13 14">
    <name type="scientific">Ruminiclostridium cellulolyticum (strain ATCC 35319 / DSM 5812 / JCM 6584 / H10)</name>
    <name type="common">Clostridium cellulolyticum</name>
    <dbReference type="NCBI Taxonomy" id="394503"/>
    <lineage>
        <taxon>Bacteria</taxon>
        <taxon>Bacillati</taxon>
        <taxon>Bacillota</taxon>
        <taxon>Clostridia</taxon>
        <taxon>Eubacteriales</taxon>
        <taxon>Oscillospiraceae</taxon>
        <taxon>Ruminiclostridium</taxon>
    </lineage>
</organism>
<protein>
    <recommendedName>
        <fullName evidence="6 10">Riboflavin synthase</fullName>
        <ecNumber evidence="5 10">2.5.1.9</ecNumber>
    </recommendedName>
</protein>
<dbReference type="PROSITE" id="PS51177">
    <property type="entry name" value="LUMAZINE_BIND"/>
    <property type="match status" value="2"/>
</dbReference>
<dbReference type="PIRSF" id="PIRSF000498">
    <property type="entry name" value="Riboflavin_syn_A"/>
    <property type="match status" value="1"/>
</dbReference>
<dbReference type="GO" id="GO:0004746">
    <property type="term" value="F:riboflavin synthase activity"/>
    <property type="evidence" value="ECO:0007669"/>
    <property type="project" value="UniProtKB-UniRule"/>
</dbReference>
<keyword evidence="9" id="KW-0677">Repeat</keyword>
<keyword evidence="8" id="KW-0808">Transferase</keyword>
<dbReference type="InterPro" id="IPR001783">
    <property type="entry name" value="Lumazine-bd"/>
</dbReference>
<keyword evidence="14" id="KW-1185">Reference proteome</keyword>
<reference evidence="13 14" key="1">
    <citation type="submission" date="2009-01" db="EMBL/GenBank/DDBJ databases">
        <title>Complete sequence of Clostridium cellulolyticum H10.</title>
        <authorList>
            <consortium name="US DOE Joint Genome Institute"/>
            <person name="Lucas S."/>
            <person name="Copeland A."/>
            <person name="Lapidus A."/>
            <person name="Glavina del Rio T."/>
            <person name="Dalin E."/>
            <person name="Tice H."/>
            <person name="Bruce D."/>
            <person name="Goodwin L."/>
            <person name="Pitluck S."/>
            <person name="Chertkov O."/>
            <person name="Saunders E."/>
            <person name="Brettin T."/>
            <person name="Detter J.C."/>
            <person name="Han C."/>
            <person name="Larimer F."/>
            <person name="Land M."/>
            <person name="Hauser L."/>
            <person name="Kyrpides N."/>
            <person name="Ivanova N."/>
            <person name="Zhou J."/>
            <person name="Richardson P."/>
        </authorList>
    </citation>
    <scope>NUCLEOTIDE SEQUENCE [LARGE SCALE GENOMIC DNA]</scope>
    <source>
        <strain evidence="14">ATCC 35319 / DSM 5812 / JCM 6584 / H10</strain>
    </source>
</reference>
<gene>
    <name evidence="13" type="ordered locus">Ccel_2005</name>
</gene>
<evidence type="ECO:0000259" key="12">
    <source>
        <dbReference type="PROSITE" id="PS51177"/>
    </source>
</evidence>
<dbReference type="RefSeq" id="WP_015925456.1">
    <property type="nucleotide sequence ID" value="NC_011898.1"/>
</dbReference>
<dbReference type="EMBL" id="CP001348">
    <property type="protein sequence ID" value="ACL76352.1"/>
    <property type="molecule type" value="Genomic_DNA"/>
</dbReference>
<feature type="repeat" description="Lumazine-binding" evidence="11">
    <location>
        <begin position="97"/>
        <end position="193"/>
    </location>
</feature>
<accession>B8I3K9</accession>
<comment type="catalytic activity">
    <reaction evidence="1">
        <text>2 6,7-dimethyl-8-(1-D-ribityl)lumazine + H(+) = 5-amino-6-(D-ribitylamino)uracil + riboflavin</text>
        <dbReference type="Rhea" id="RHEA:20772"/>
        <dbReference type="ChEBI" id="CHEBI:15378"/>
        <dbReference type="ChEBI" id="CHEBI:15934"/>
        <dbReference type="ChEBI" id="CHEBI:57986"/>
        <dbReference type="ChEBI" id="CHEBI:58201"/>
        <dbReference type="EC" id="2.5.1.9"/>
    </reaction>
</comment>
<dbReference type="Pfam" id="PF00677">
    <property type="entry name" value="Lum_binding"/>
    <property type="match status" value="2"/>
</dbReference>
<evidence type="ECO:0000313" key="13">
    <source>
        <dbReference type="EMBL" id="ACL76352.1"/>
    </source>
</evidence>
<keyword evidence="7" id="KW-0686">Riboflavin biosynthesis</keyword>
<comment type="function">
    <text evidence="2">Catalyzes the dismutation of two molecules of 6,7-dimethyl-8-ribityllumazine, resulting in the formation of riboflavin and 5-amino-6-(D-ribitylamino)uracil.</text>
</comment>
<dbReference type="GO" id="GO:0009231">
    <property type="term" value="P:riboflavin biosynthetic process"/>
    <property type="evidence" value="ECO:0007669"/>
    <property type="project" value="UniProtKB-KW"/>
</dbReference>
<name>B8I3K9_RUMCH</name>
<evidence type="ECO:0000256" key="11">
    <source>
        <dbReference type="PROSITE-ProRule" id="PRU00524"/>
    </source>
</evidence>
<evidence type="ECO:0000256" key="4">
    <source>
        <dbReference type="ARBA" id="ARBA00011233"/>
    </source>
</evidence>
<dbReference type="PANTHER" id="PTHR21098:SF12">
    <property type="entry name" value="RIBOFLAVIN SYNTHASE"/>
    <property type="match status" value="1"/>
</dbReference>
<evidence type="ECO:0000256" key="1">
    <source>
        <dbReference type="ARBA" id="ARBA00000968"/>
    </source>
</evidence>
<dbReference type="NCBIfam" id="TIGR00187">
    <property type="entry name" value="ribE"/>
    <property type="match status" value="1"/>
</dbReference>
<dbReference type="InterPro" id="IPR023366">
    <property type="entry name" value="ATP_synth_asu-like_sf"/>
</dbReference>
<evidence type="ECO:0000256" key="10">
    <source>
        <dbReference type="NCBIfam" id="TIGR00187"/>
    </source>
</evidence>
<dbReference type="NCBIfam" id="NF006767">
    <property type="entry name" value="PRK09289.1"/>
    <property type="match status" value="1"/>
</dbReference>
<dbReference type="CDD" id="cd00402">
    <property type="entry name" value="Riboflavin_synthase_like"/>
    <property type="match status" value="1"/>
</dbReference>
<proteinExistence type="predicted"/>
<dbReference type="PANTHER" id="PTHR21098">
    <property type="entry name" value="RIBOFLAVIN SYNTHASE ALPHA CHAIN"/>
    <property type="match status" value="1"/>
</dbReference>
<dbReference type="InterPro" id="IPR017938">
    <property type="entry name" value="Riboflavin_synthase-like_b-brl"/>
</dbReference>
<evidence type="ECO:0000256" key="3">
    <source>
        <dbReference type="ARBA" id="ARBA00004887"/>
    </source>
</evidence>
<evidence type="ECO:0000256" key="8">
    <source>
        <dbReference type="ARBA" id="ARBA00022679"/>
    </source>
</evidence>
<comment type="subunit">
    <text evidence="4">Homotrimer.</text>
</comment>
<comment type="pathway">
    <text evidence="3">Cofactor biosynthesis; riboflavin biosynthesis; riboflavin from 2-hydroxy-3-oxobutyl phosphate and 5-amino-6-(D-ribitylamino)uracil: step 2/2.</text>
</comment>
<evidence type="ECO:0000256" key="2">
    <source>
        <dbReference type="ARBA" id="ARBA00002803"/>
    </source>
</evidence>
<dbReference type="eggNOG" id="COG0307">
    <property type="taxonomic scope" value="Bacteria"/>
</dbReference>
<evidence type="ECO:0000313" key="14">
    <source>
        <dbReference type="Proteomes" id="UP000001349"/>
    </source>
</evidence>
<dbReference type="InterPro" id="IPR026017">
    <property type="entry name" value="Lumazine-bd_dom"/>
</dbReference>
<dbReference type="HOGENOM" id="CLU_034388_2_0_9"/>
<dbReference type="KEGG" id="cce:Ccel_2005"/>
<dbReference type="SUPFAM" id="SSF63380">
    <property type="entry name" value="Riboflavin synthase domain-like"/>
    <property type="match status" value="2"/>
</dbReference>
<feature type="repeat" description="Lumazine-binding" evidence="11">
    <location>
        <begin position="1"/>
        <end position="96"/>
    </location>
</feature>
<dbReference type="Gene3D" id="2.40.30.20">
    <property type="match status" value="2"/>
</dbReference>
<dbReference type="Proteomes" id="UP000001349">
    <property type="component" value="Chromosome"/>
</dbReference>
<evidence type="ECO:0000256" key="7">
    <source>
        <dbReference type="ARBA" id="ARBA00022619"/>
    </source>
</evidence>
<feature type="domain" description="Lumazine-binding" evidence="12">
    <location>
        <begin position="97"/>
        <end position="193"/>
    </location>
</feature>
<dbReference type="EC" id="2.5.1.9" evidence="5 10"/>
<evidence type="ECO:0000256" key="5">
    <source>
        <dbReference type="ARBA" id="ARBA00012827"/>
    </source>
</evidence>
<dbReference type="STRING" id="394503.Ccel_2005"/>
<evidence type="ECO:0000256" key="9">
    <source>
        <dbReference type="ARBA" id="ARBA00022737"/>
    </source>
</evidence>
<evidence type="ECO:0000256" key="6">
    <source>
        <dbReference type="ARBA" id="ARBA00013950"/>
    </source>
</evidence>